<dbReference type="InterPro" id="IPR001806">
    <property type="entry name" value="Small_GTPase"/>
</dbReference>
<evidence type="ECO:0000256" key="4">
    <source>
        <dbReference type="ARBA" id="ARBA00041166"/>
    </source>
</evidence>
<accession>A0A1A9VBN0</accession>
<dbReference type="EnsemblMetazoa" id="GAUT032047-RA">
    <property type="protein sequence ID" value="GAUT032047-PA"/>
    <property type="gene ID" value="GAUT032047"/>
</dbReference>
<dbReference type="Gene3D" id="3.40.50.300">
    <property type="entry name" value="P-loop containing nucleotide triphosphate hydrolases"/>
    <property type="match status" value="1"/>
</dbReference>
<keyword evidence="3" id="KW-0342">GTP-binding</keyword>
<keyword evidence="2" id="KW-0547">Nucleotide-binding</keyword>
<evidence type="ECO:0000313" key="7">
    <source>
        <dbReference type="Proteomes" id="UP000078200"/>
    </source>
</evidence>
<dbReference type="STRING" id="7395.A0A1A9VBN0"/>
<comment type="function">
    <text evidence="5">Required for KRAS signaling regulation and modulation of cell proliferation. Regulator of KRAS prenylation, and probably prenylation of other small GTPases. Required for lymphocyte development and function. Not required for myeloid cell development.</text>
</comment>
<evidence type="ECO:0000256" key="3">
    <source>
        <dbReference type="ARBA" id="ARBA00023134"/>
    </source>
</evidence>
<organism evidence="6 7">
    <name type="scientific">Glossina austeni</name>
    <name type="common">Savannah tsetse fly</name>
    <dbReference type="NCBI Taxonomy" id="7395"/>
    <lineage>
        <taxon>Eukaryota</taxon>
        <taxon>Metazoa</taxon>
        <taxon>Ecdysozoa</taxon>
        <taxon>Arthropoda</taxon>
        <taxon>Hexapoda</taxon>
        <taxon>Insecta</taxon>
        <taxon>Pterygota</taxon>
        <taxon>Neoptera</taxon>
        <taxon>Endopterygota</taxon>
        <taxon>Diptera</taxon>
        <taxon>Brachycera</taxon>
        <taxon>Muscomorpha</taxon>
        <taxon>Hippoboscoidea</taxon>
        <taxon>Glossinidae</taxon>
        <taxon>Glossina</taxon>
    </lineage>
</organism>
<dbReference type="SMART" id="SM00175">
    <property type="entry name" value="RAB"/>
    <property type="match status" value="1"/>
</dbReference>
<dbReference type="GO" id="GO:0003924">
    <property type="term" value="F:GTPase activity"/>
    <property type="evidence" value="ECO:0007669"/>
    <property type="project" value="InterPro"/>
</dbReference>
<evidence type="ECO:0000256" key="2">
    <source>
        <dbReference type="ARBA" id="ARBA00022741"/>
    </source>
</evidence>
<comment type="similarity">
    <text evidence="1">Belongs to the small GTPase superfamily. Rab family.</text>
</comment>
<name>A0A1A9VBN0_GLOAU</name>
<dbReference type="VEuPathDB" id="VectorBase:GAUT032047"/>
<proteinExistence type="inferred from homology"/>
<evidence type="ECO:0000256" key="1">
    <source>
        <dbReference type="ARBA" id="ARBA00006270"/>
    </source>
</evidence>
<dbReference type="PROSITE" id="PS51419">
    <property type="entry name" value="RAB"/>
    <property type="match status" value="1"/>
</dbReference>
<evidence type="ECO:0000256" key="5">
    <source>
        <dbReference type="ARBA" id="ARBA00045267"/>
    </source>
</evidence>
<dbReference type="PANTHER" id="PTHR24073">
    <property type="entry name" value="DRAB5-RELATED"/>
    <property type="match status" value="1"/>
</dbReference>
<dbReference type="GO" id="GO:0005525">
    <property type="term" value="F:GTP binding"/>
    <property type="evidence" value="ECO:0007669"/>
    <property type="project" value="UniProtKB-KW"/>
</dbReference>
<sequence length="281" mass="31290">MANTIDKVRIILVGDSGVGKTCFTHLIAHNECLNRPGWTVGCNIEVKLHEYKEGTPHQKLYFIELFDIGGSLSHKNSRNVFYTAIHGIILVHDLTNRKSHGNLRDWLYEILSKDGKNTYKSSSMMGGITTESNGFDPEEFIGATQIPILVVGTKLDLVDEKRHPKTVQKAGGIGKTEQCGAEEIWLNCRDPRSIAAGTTDAVKLARFFDRVIEKKQHSRDCGFFGSSSAFDRRRQQTSPPSFSDSTSNMQAFEIKGQYSSRLISPNTSPTTNVLIDPLNLQ</sequence>
<dbReference type="InterPro" id="IPR027417">
    <property type="entry name" value="P-loop_NTPase"/>
</dbReference>
<protein>
    <recommendedName>
        <fullName evidence="4">Rab-like protein 3</fullName>
    </recommendedName>
</protein>
<dbReference type="Pfam" id="PF00071">
    <property type="entry name" value="Ras"/>
    <property type="match status" value="1"/>
</dbReference>
<evidence type="ECO:0000313" key="6">
    <source>
        <dbReference type="EnsemblMetazoa" id="GAUT032047-PA"/>
    </source>
</evidence>
<dbReference type="SUPFAM" id="SSF52540">
    <property type="entry name" value="P-loop containing nucleoside triphosphate hydrolases"/>
    <property type="match status" value="1"/>
</dbReference>
<dbReference type="FunFam" id="3.40.50.300:FF:000525">
    <property type="entry name" value="rab-like protein 3 isoform X1"/>
    <property type="match status" value="1"/>
</dbReference>
<dbReference type="PRINTS" id="PR00449">
    <property type="entry name" value="RASTRNSFRMNG"/>
</dbReference>
<dbReference type="Proteomes" id="UP000078200">
    <property type="component" value="Unassembled WGS sequence"/>
</dbReference>
<keyword evidence="7" id="KW-1185">Reference proteome</keyword>
<dbReference type="AlphaFoldDB" id="A0A1A9VBN0"/>
<reference evidence="6" key="1">
    <citation type="submission" date="2020-05" db="UniProtKB">
        <authorList>
            <consortium name="EnsemblMetazoa"/>
        </authorList>
    </citation>
    <scope>IDENTIFICATION</scope>
    <source>
        <strain evidence="6">TTRI</strain>
    </source>
</reference>